<reference evidence="11 12" key="1">
    <citation type="journal article" date="2014" name="Appl. Environ. Microbiol.">
        <title>Genomic features of a bumble bee symbiont reflect its host environment.</title>
        <authorList>
            <person name="Martinson V.G."/>
            <person name="Magoc T."/>
            <person name="Koch H."/>
            <person name="Salzberg S.L."/>
            <person name="Moran N.A."/>
        </authorList>
    </citation>
    <scope>NUCLEOTIDE SEQUENCE [LARGE SCALE GENOMIC DNA]</scope>
    <source>
        <strain evidence="11 12">Bimp</strain>
    </source>
</reference>
<evidence type="ECO:0000313" key="12">
    <source>
        <dbReference type="Proteomes" id="UP000506160"/>
    </source>
</evidence>
<comment type="cofactor">
    <cofactor evidence="10">
        <name>Mg(2+)</name>
        <dbReference type="ChEBI" id="CHEBI:18420"/>
    </cofactor>
</comment>
<feature type="binding site" evidence="10">
    <location>
        <position position="12"/>
    </location>
    <ligand>
        <name>Mg(2+)</name>
        <dbReference type="ChEBI" id="CHEBI:18420"/>
    </ligand>
</feature>
<keyword evidence="4 10" id="KW-0479">Metal-binding</keyword>
<evidence type="ECO:0000256" key="10">
    <source>
        <dbReference type="HAMAP-Rule" id="MF_01022"/>
    </source>
</evidence>
<dbReference type="PROSITE" id="PS00954">
    <property type="entry name" value="IGP_DEHYDRATASE_1"/>
    <property type="match status" value="1"/>
</dbReference>
<dbReference type="FunFam" id="3.40.50.1000:FF:000061">
    <property type="entry name" value="Histidine biosynthesis bifunctional protein HisB"/>
    <property type="match status" value="1"/>
</dbReference>
<dbReference type="SUPFAM" id="SSF54211">
    <property type="entry name" value="Ribosomal protein S5 domain 2-like"/>
    <property type="match status" value="2"/>
</dbReference>
<dbReference type="InterPro" id="IPR000807">
    <property type="entry name" value="ImidazoleglycerolP_deHydtase"/>
</dbReference>
<dbReference type="PANTHER" id="PTHR23133">
    <property type="entry name" value="IMIDAZOLEGLYCEROL-PHOSPHATE DEHYDRATASE HIS7"/>
    <property type="match status" value="1"/>
</dbReference>
<proteinExistence type="inferred from homology"/>
<dbReference type="InterPro" id="IPR020568">
    <property type="entry name" value="Ribosomal_Su5_D2-typ_SF"/>
</dbReference>
<comment type="pathway">
    <text evidence="10">Amino-acid biosynthesis; L-histidine biosynthesis; L-histidine from 5-phospho-alpha-D-ribose 1-diphosphate: step 8/9.</text>
</comment>
<organism evidence="11 12">
    <name type="scientific">Candidatus Schmidhempelia bombi str. Bimp</name>
    <dbReference type="NCBI Taxonomy" id="1387197"/>
    <lineage>
        <taxon>Bacteria</taxon>
        <taxon>Pseudomonadati</taxon>
        <taxon>Pseudomonadota</taxon>
        <taxon>Gammaproteobacteria</taxon>
        <taxon>Orbales</taxon>
        <taxon>Orbaceae</taxon>
        <taxon>Candidatus Schmidhempelia</taxon>
    </lineage>
</organism>
<keyword evidence="6 10" id="KW-0460">Magnesium</keyword>
<evidence type="ECO:0000256" key="8">
    <source>
        <dbReference type="ARBA" id="ARBA00023239"/>
    </source>
</evidence>
<dbReference type="InterPro" id="IPR020565">
    <property type="entry name" value="ImidazoleglycerP_deHydtase_CS"/>
</dbReference>
<keyword evidence="8 10" id="KW-0456">Lyase</keyword>
<dbReference type="FunFam" id="3.30.230.40:FF:000001">
    <property type="entry name" value="Imidazoleglycerol-phosphate dehydratase HisB"/>
    <property type="match status" value="1"/>
</dbReference>
<evidence type="ECO:0000256" key="5">
    <source>
        <dbReference type="ARBA" id="ARBA00022801"/>
    </source>
</evidence>
<feature type="region of interest" description="Imidazoleglycerol-phosphate dehydratase" evidence="10">
    <location>
        <begin position="168"/>
        <end position="356"/>
    </location>
</feature>
<dbReference type="NCBIfam" id="TIGR01261">
    <property type="entry name" value="hisB_Nterm"/>
    <property type="match status" value="1"/>
</dbReference>
<comment type="caution">
    <text evidence="11">The sequence shown here is derived from an EMBL/GenBank/DDBJ whole genome shotgun (WGS) entry which is preliminary data.</text>
</comment>
<dbReference type="HAMAP" id="MF_00076">
    <property type="entry name" value="HisB"/>
    <property type="match status" value="1"/>
</dbReference>
<dbReference type="GO" id="GO:0005737">
    <property type="term" value="C:cytoplasm"/>
    <property type="evidence" value="ECO:0007669"/>
    <property type="project" value="UniProtKB-SubCell"/>
</dbReference>
<dbReference type="NCBIfam" id="TIGR01656">
    <property type="entry name" value="Histidinol-ppas"/>
    <property type="match status" value="1"/>
</dbReference>
<feature type="active site" description="Proton donor" evidence="10">
    <location>
        <position position="12"/>
    </location>
</feature>
<dbReference type="InterPro" id="IPR038494">
    <property type="entry name" value="IGPD_sf"/>
</dbReference>
<feature type="region of interest" description="Histidinol-phosphatase" evidence="10">
    <location>
        <begin position="1"/>
        <end position="167"/>
    </location>
</feature>
<keyword evidence="10" id="KW-0862">Zinc</keyword>
<comment type="cofactor">
    <cofactor evidence="10">
        <name>Zn(2+)</name>
        <dbReference type="ChEBI" id="CHEBI:29105"/>
    </cofactor>
</comment>
<dbReference type="NCBIfam" id="NF002114">
    <property type="entry name" value="PRK00951.2-4"/>
    <property type="match status" value="1"/>
</dbReference>
<sequence length="356" mass="40170">MPKQKYLFIDRDGTLITEPPIDFQVDSVDKLALEPDVIPALLKLQAAGFKLVMITNQDGLGTPSFPMDDFIKPHKLMMDIFTSQGIHFEEVLICPHFASDKCDCRKPNIKLVLSYLTQGQLDVKQSYVIGDRQTDNELAQNMGIQSLSYHPQTLNWLEIAQRLTTPDRYAHIVRKTKETTLDVQVWLDRHGENQINTGIHFFDHMLSQIATHGKFRLHIHAQGDLHVDDHHTIEDTGLSLGEALKAALGDKRGIERFSFVLPMDECLAQCALDLSGRPYLNYSADYHYQKVGDMSTEMVAHFFHSLCYSLACTLHISTTGNNDHHRIESLFKVFGRTLGQAIAINGNELPSSKGVL</sequence>
<keyword evidence="9 10" id="KW-0511">Multifunctional enzyme</keyword>
<comment type="pathway">
    <text evidence="1 10">Amino-acid biosynthesis; L-histidine biosynthesis; L-histidine from 5-phospho-alpha-D-ribose 1-diphosphate: step 6/9.</text>
</comment>
<feature type="binding site" evidence="10">
    <location>
        <position position="104"/>
    </location>
    <ligand>
        <name>Zn(2+)</name>
        <dbReference type="ChEBI" id="CHEBI:29105"/>
    </ligand>
</feature>
<dbReference type="InterPro" id="IPR005954">
    <property type="entry name" value="HisB_N"/>
</dbReference>
<evidence type="ECO:0000313" key="11">
    <source>
        <dbReference type="EMBL" id="TEA27783.1"/>
    </source>
</evidence>
<dbReference type="InterPro" id="IPR036412">
    <property type="entry name" value="HAD-like_sf"/>
</dbReference>
<dbReference type="HAMAP" id="MF_01022">
    <property type="entry name" value="Bifunc_HisB"/>
    <property type="match status" value="1"/>
</dbReference>
<dbReference type="NCBIfam" id="NF003937">
    <property type="entry name" value="PRK05446.1"/>
    <property type="match status" value="1"/>
</dbReference>
<keyword evidence="5 10" id="KW-0378">Hydrolase</keyword>
<feature type="binding site" evidence="10">
    <location>
        <position position="96"/>
    </location>
    <ligand>
        <name>Zn(2+)</name>
        <dbReference type="ChEBI" id="CHEBI:29105"/>
    </ligand>
</feature>
<gene>
    <name evidence="10 11" type="primary">hisB</name>
    <name evidence="11" type="ORF">O970_02010</name>
</gene>
<evidence type="ECO:0000256" key="1">
    <source>
        <dbReference type="ARBA" id="ARBA00005047"/>
    </source>
</evidence>
<accession>A0AB94IE91</accession>
<dbReference type="InterPro" id="IPR023214">
    <property type="entry name" value="HAD_sf"/>
</dbReference>
<evidence type="ECO:0000256" key="4">
    <source>
        <dbReference type="ARBA" id="ARBA00022723"/>
    </source>
</evidence>
<name>A0AB94IE91_9GAMM</name>
<dbReference type="PROSITE" id="PS00955">
    <property type="entry name" value="IGP_DEHYDRATASE_2"/>
    <property type="match status" value="1"/>
</dbReference>
<keyword evidence="12" id="KW-1185">Reference proteome</keyword>
<dbReference type="CDD" id="cd07503">
    <property type="entry name" value="HAD_HisB-N"/>
    <property type="match status" value="1"/>
</dbReference>
<comment type="similarity">
    <text evidence="10">In the C-terminal section; belongs to the imidazoleglycerol-phosphate dehydratase family.</text>
</comment>
<comment type="similarity">
    <text evidence="10">In the N-terminal section; belongs to the histidinol-phosphatase family.</text>
</comment>
<dbReference type="Pfam" id="PF13242">
    <property type="entry name" value="Hydrolase_like"/>
    <property type="match status" value="1"/>
</dbReference>
<keyword evidence="7 10" id="KW-0368">Histidine biosynthesis</keyword>
<comment type="subcellular location">
    <subcellularLocation>
        <location evidence="10">Cytoplasm</location>
    </subcellularLocation>
</comment>
<dbReference type="NCBIfam" id="NF002111">
    <property type="entry name" value="PRK00951.2-1"/>
    <property type="match status" value="1"/>
</dbReference>
<evidence type="ECO:0000256" key="7">
    <source>
        <dbReference type="ARBA" id="ARBA00023102"/>
    </source>
</evidence>
<dbReference type="GO" id="GO:0004424">
    <property type="term" value="F:imidazoleglycerol-phosphate dehydratase activity"/>
    <property type="evidence" value="ECO:0007669"/>
    <property type="project" value="UniProtKB-UniRule"/>
</dbReference>
<feature type="binding site" evidence="10">
    <location>
        <position position="94"/>
    </location>
    <ligand>
        <name>Zn(2+)</name>
        <dbReference type="ChEBI" id="CHEBI:29105"/>
    </ligand>
</feature>
<protein>
    <recommendedName>
        <fullName evidence="10">Histidine biosynthesis bifunctional protein HisB</fullName>
    </recommendedName>
    <domain>
        <recommendedName>
            <fullName evidence="10">Histidinol-phosphatase</fullName>
            <ecNumber evidence="10">3.1.3.15</ecNumber>
        </recommendedName>
    </domain>
    <domain>
        <recommendedName>
            <fullName evidence="10">Imidazoleglycerol-phosphate dehydratase</fullName>
            <shortName evidence="10">IGPD</shortName>
            <ecNumber evidence="10">4.2.1.19</ecNumber>
        </recommendedName>
    </domain>
</protein>
<feature type="binding site" evidence="10">
    <location>
        <position position="131"/>
    </location>
    <ligand>
        <name>Mg(2+)</name>
        <dbReference type="ChEBI" id="CHEBI:18420"/>
    </ligand>
</feature>
<comment type="catalytic activity">
    <reaction evidence="10">
        <text>L-histidinol phosphate + H2O = L-histidinol + phosphate</text>
        <dbReference type="Rhea" id="RHEA:14465"/>
        <dbReference type="ChEBI" id="CHEBI:15377"/>
        <dbReference type="ChEBI" id="CHEBI:43474"/>
        <dbReference type="ChEBI" id="CHEBI:57699"/>
        <dbReference type="ChEBI" id="CHEBI:57980"/>
        <dbReference type="EC" id="3.1.3.15"/>
    </reaction>
</comment>
<dbReference type="GO" id="GO:0000105">
    <property type="term" value="P:L-histidine biosynthetic process"/>
    <property type="evidence" value="ECO:0007669"/>
    <property type="project" value="UniProtKB-UniRule"/>
</dbReference>
<dbReference type="SUPFAM" id="SSF56784">
    <property type="entry name" value="HAD-like"/>
    <property type="match status" value="1"/>
</dbReference>
<feature type="active site" description="Nucleophile" evidence="10">
    <location>
        <position position="10"/>
    </location>
</feature>
<feature type="binding site" evidence="10">
    <location>
        <position position="10"/>
    </location>
    <ligand>
        <name>Mg(2+)</name>
        <dbReference type="ChEBI" id="CHEBI:18420"/>
    </ligand>
</feature>
<dbReference type="PANTHER" id="PTHR23133:SF2">
    <property type="entry name" value="IMIDAZOLEGLYCEROL-PHOSPHATE DEHYDRATASE"/>
    <property type="match status" value="1"/>
</dbReference>
<dbReference type="Pfam" id="PF00475">
    <property type="entry name" value="IGPD"/>
    <property type="match status" value="1"/>
</dbReference>
<dbReference type="NCBIfam" id="TIGR01662">
    <property type="entry name" value="HAD-SF-IIIA"/>
    <property type="match status" value="1"/>
</dbReference>
<evidence type="ECO:0000256" key="6">
    <source>
        <dbReference type="ARBA" id="ARBA00022842"/>
    </source>
</evidence>
<dbReference type="InterPro" id="IPR006549">
    <property type="entry name" value="HAD-SF_hydro_IIIA"/>
</dbReference>
<dbReference type="InterPro" id="IPR020566">
    <property type="entry name" value="His_synth_bifunc_HisB"/>
</dbReference>
<evidence type="ECO:0000256" key="2">
    <source>
        <dbReference type="ARBA" id="ARBA00022490"/>
    </source>
</evidence>
<comment type="catalytic activity">
    <reaction evidence="10">
        <text>D-erythro-1-(imidazol-4-yl)glycerol 3-phosphate = 3-(imidazol-4-yl)-2-oxopropyl phosphate + H2O</text>
        <dbReference type="Rhea" id="RHEA:11040"/>
        <dbReference type="ChEBI" id="CHEBI:15377"/>
        <dbReference type="ChEBI" id="CHEBI:57766"/>
        <dbReference type="ChEBI" id="CHEBI:58278"/>
        <dbReference type="EC" id="4.2.1.19"/>
    </reaction>
</comment>
<dbReference type="Gene3D" id="3.40.50.1000">
    <property type="entry name" value="HAD superfamily/HAD-like"/>
    <property type="match status" value="1"/>
</dbReference>
<dbReference type="EMBL" id="AWGA01000018">
    <property type="protein sequence ID" value="TEA27783.1"/>
    <property type="molecule type" value="Genomic_DNA"/>
</dbReference>
<dbReference type="EC" id="4.2.1.19" evidence="10"/>
<dbReference type="InterPro" id="IPR006543">
    <property type="entry name" value="Histidinol-phos"/>
</dbReference>
<keyword evidence="3 10" id="KW-0028">Amino-acid biosynthesis</keyword>
<dbReference type="CDD" id="cd07914">
    <property type="entry name" value="IGPD"/>
    <property type="match status" value="1"/>
</dbReference>
<evidence type="ECO:0000256" key="9">
    <source>
        <dbReference type="ARBA" id="ARBA00023268"/>
    </source>
</evidence>
<dbReference type="GO" id="GO:0004401">
    <property type="term" value="F:histidinol-phosphatase activity"/>
    <property type="evidence" value="ECO:0007669"/>
    <property type="project" value="UniProtKB-UniRule"/>
</dbReference>
<dbReference type="FunFam" id="3.30.230.40:FF:000003">
    <property type="entry name" value="Imidazoleglycerol-phosphate dehydratase HisB"/>
    <property type="match status" value="1"/>
</dbReference>
<dbReference type="AlphaFoldDB" id="A0AB94IE91"/>
<dbReference type="EC" id="3.1.3.15" evidence="10"/>
<feature type="binding site" evidence="10">
    <location>
        <position position="102"/>
    </location>
    <ligand>
        <name>Zn(2+)</name>
        <dbReference type="ChEBI" id="CHEBI:29105"/>
    </ligand>
</feature>
<evidence type="ECO:0000256" key="3">
    <source>
        <dbReference type="ARBA" id="ARBA00022605"/>
    </source>
</evidence>
<dbReference type="Proteomes" id="UP000506160">
    <property type="component" value="Unassembled WGS sequence"/>
</dbReference>
<keyword evidence="2 10" id="KW-0963">Cytoplasm</keyword>
<dbReference type="RefSeq" id="WP_024495518.1">
    <property type="nucleotide sequence ID" value="NZ_AWGA01000018.1"/>
</dbReference>
<dbReference type="Gene3D" id="3.30.230.40">
    <property type="entry name" value="Imidazole glycerol phosphate dehydratase, domain 1"/>
    <property type="match status" value="2"/>
</dbReference>
<dbReference type="GO" id="GO:0046872">
    <property type="term" value="F:metal ion binding"/>
    <property type="evidence" value="ECO:0007669"/>
    <property type="project" value="UniProtKB-KW"/>
</dbReference>